<evidence type="ECO:0000313" key="2">
    <source>
        <dbReference type="Proteomes" id="UP000032737"/>
    </source>
</evidence>
<dbReference type="EMBL" id="FO681348">
    <property type="protein sequence ID" value="CCV65228.1"/>
    <property type="molecule type" value="Genomic_DNA"/>
</dbReference>
<accession>U4KQX1</accession>
<dbReference type="HOGENOM" id="CLU_1536758_0_0_14"/>
<keyword evidence="1" id="KW-0830">Ubiquinone</keyword>
<dbReference type="PANTHER" id="PTHR36118">
    <property type="entry name" value="ION-TRANSLOCATING OXIDOREDUCTASE COMPLEX SUBUNIT G"/>
    <property type="match status" value="1"/>
</dbReference>
<dbReference type="InterPro" id="IPR010209">
    <property type="entry name" value="Ion_transpt_RnfG/RsxG"/>
</dbReference>
<dbReference type="PANTHER" id="PTHR36118:SF1">
    <property type="entry name" value="ION-TRANSLOCATING OXIDOREDUCTASE COMPLEX SUBUNIT G"/>
    <property type="match status" value="1"/>
</dbReference>
<keyword evidence="2" id="KW-1185">Reference proteome</keyword>
<evidence type="ECO:0000313" key="1">
    <source>
        <dbReference type="EMBL" id="CCV65228.1"/>
    </source>
</evidence>
<dbReference type="AlphaFoldDB" id="U4KQX1"/>
<dbReference type="GO" id="GO:0022900">
    <property type="term" value="P:electron transport chain"/>
    <property type="evidence" value="ECO:0007669"/>
    <property type="project" value="InterPro"/>
</dbReference>
<dbReference type="RefSeq" id="WP_030004090.1">
    <property type="nucleotide sequence ID" value="NC_022549.1"/>
</dbReference>
<protein>
    <submittedName>
        <fullName evidence="1">NADH:ubiquinone oxidoreductase, subunit G</fullName>
    </submittedName>
</protein>
<dbReference type="Proteomes" id="UP000032737">
    <property type="component" value="Chromosome"/>
</dbReference>
<dbReference type="KEGG" id="abra:BN85302070"/>
<dbReference type="OrthoDB" id="9794010at2"/>
<dbReference type="PROSITE" id="PS51257">
    <property type="entry name" value="PROKAR_LIPOPROTEIN"/>
    <property type="match status" value="1"/>
</dbReference>
<gene>
    <name evidence="1" type="primary">rnfG</name>
    <name evidence="1" type="ORF">BN85302070</name>
</gene>
<name>U4KQX1_9MOLU</name>
<organism evidence="1 2">
    <name type="scientific">Acholeplasma brassicae</name>
    <dbReference type="NCBI Taxonomy" id="61635"/>
    <lineage>
        <taxon>Bacteria</taxon>
        <taxon>Bacillati</taxon>
        <taxon>Mycoplasmatota</taxon>
        <taxon>Mollicutes</taxon>
        <taxon>Acholeplasmatales</taxon>
        <taxon>Acholeplasmataceae</taxon>
        <taxon>Acholeplasma</taxon>
    </lineage>
</organism>
<dbReference type="GO" id="GO:0010181">
    <property type="term" value="F:FMN binding"/>
    <property type="evidence" value="ECO:0007669"/>
    <property type="project" value="InterPro"/>
</dbReference>
<dbReference type="GO" id="GO:0009055">
    <property type="term" value="F:electron transfer activity"/>
    <property type="evidence" value="ECO:0007669"/>
    <property type="project" value="InterPro"/>
</dbReference>
<reference evidence="1 2" key="1">
    <citation type="journal article" date="2013" name="J. Mol. Microbiol. Biotechnol.">
        <title>Analysis of the Complete Genomes of Acholeplasma brassicae , A. palmae and A. laidlawii and Their Comparison to the Obligate Parasites from ' Candidatus Phytoplasma'.</title>
        <authorList>
            <person name="Kube M."/>
            <person name="Siewert C."/>
            <person name="Migdoll A.M."/>
            <person name="Duduk B."/>
            <person name="Holz S."/>
            <person name="Rabus R."/>
            <person name="Seemuller E."/>
            <person name="Mitrovic J."/>
            <person name="Muller I."/>
            <person name="Buttner C."/>
            <person name="Reinhardt R."/>
        </authorList>
    </citation>
    <scope>NUCLEOTIDE SEQUENCE [LARGE SCALE GENOMIC DNA]</scope>
    <source>
        <strain evidence="2">0502</strain>
    </source>
</reference>
<proteinExistence type="predicted"/>
<sequence length="174" mass="18436">MKIFKTALVLTLVGIACGILIGFSNQITAPIIAKNKLEAELKAYKEIFPTIDDQEVLEYTSDIVSKVIVAKEGGNVIGYLVMGKQANGFGYIDMIVGFDKDGTIVGIEIVDFNQTPSYQAGILSRTLQFEGTALADIPAKGPQIDASVGGTSQGFNTVKLIVAAAVSAYNEAVK</sequence>
<dbReference type="GO" id="GO:0005886">
    <property type="term" value="C:plasma membrane"/>
    <property type="evidence" value="ECO:0007669"/>
    <property type="project" value="InterPro"/>
</dbReference>
<dbReference type="STRING" id="61635.BN85302070"/>